<dbReference type="KEGG" id="oyw:OdinLCB4_004000"/>
<protein>
    <submittedName>
        <fullName evidence="1">DUF655 domain-containing protein</fullName>
    </submittedName>
</protein>
<evidence type="ECO:0000313" key="2">
    <source>
        <dbReference type="Proteomes" id="UP000186851"/>
    </source>
</evidence>
<dbReference type="EMBL" id="CP091871">
    <property type="protein sequence ID" value="WEU39657.1"/>
    <property type="molecule type" value="Genomic_DNA"/>
</dbReference>
<evidence type="ECO:0000313" key="1">
    <source>
        <dbReference type="EMBL" id="WEU39657.1"/>
    </source>
</evidence>
<proteinExistence type="predicted"/>
<dbReference type="AlphaFoldDB" id="A0AAF0IB71"/>
<dbReference type="InterPro" id="IPR012340">
    <property type="entry name" value="NA-bd_OB-fold"/>
</dbReference>
<sequence length="188" mass="22488">MTFQSSKKYEEYAYVLDYLRDGKLDVKRQIYTHEPVIQAVGEEFFTLLELAPKKDVNVTTHERLFIGVGNRDKIDHVKKRIEYEELTTTAKIELPIAVEKIVEKREADFINFFNEAKPLTNRMHQLELLPGIGKKLMWEILEERKKKPFENFEDLMKRVRIPDPKKMIVKRILNELEKQDKYQIFTRT</sequence>
<dbReference type="PANTHER" id="PTHR40734:SF1">
    <property type="entry name" value="DNA-BINDING PROTEIN"/>
    <property type="match status" value="1"/>
</dbReference>
<organism evidence="1 2">
    <name type="scientific">Odinarchaeota yellowstonii (strain LCB_4)</name>
    <dbReference type="NCBI Taxonomy" id="1841599"/>
    <lineage>
        <taxon>Archaea</taxon>
        <taxon>Promethearchaeati</taxon>
        <taxon>Candidatus Odinarchaeota</taxon>
        <taxon>Candidatus Odinarchaeia</taxon>
        <taxon>Candidatus Odinarchaeales</taxon>
        <taxon>Candidatus Odinarchaeaceae</taxon>
        <taxon>Candidatus Odinarchaeum</taxon>
    </lineage>
</organism>
<dbReference type="InterPro" id="IPR007003">
    <property type="entry name" value="DUF655"/>
</dbReference>
<dbReference type="SUPFAM" id="SSF160975">
    <property type="entry name" value="AF1531-like"/>
    <property type="match status" value="1"/>
</dbReference>
<dbReference type="PANTHER" id="PTHR40734">
    <property type="entry name" value="TRNA-SPECIFIC ADENOSINE DEAMINASE-RELATED"/>
    <property type="match status" value="1"/>
</dbReference>
<name>A0AAF0IB71_ODILC</name>
<reference evidence="1" key="1">
    <citation type="journal article" date="2017" name="Nature">
        <title>Asgard archaea illuminate the origin of eukaryotic cellular complexity.</title>
        <authorList>
            <person name="Zaremba-Niedzwiedzka K."/>
            <person name="Caceres E.F."/>
            <person name="Saw J.H."/>
            <person name="Backstrom D."/>
            <person name="Juzokaite L."/>
            <person name="Vancaester E."/>
            <person name="Seitz K.W."/>
            <person name="Anantharaman K."/>
            <person name="Starnawski P."/>
            <person name="Kjeldsen K.U."/>
            <person name="Scott M.B."/>
            <person name="Nunoura T."/>
            <person name="Banfield J.F."/>
            <person name="Schramm A."/>
            <person name="Baker B.J."/>
            <person name="Spang A."/>
            <person name="Ettema T.J.G."/>
        </authorList>
    </citation>
    <scope>NUCLEOTIDE SEQUENCE</scope>
    <source>
        <strain evidence="1">LCB_4</strain>
    </source>
</reference>
<gene>
    <name evidence="1" type="ORF">OdinLCB4_004000</name>
</gene>
<reference evidence="1" key="2">
    <citation type="journal article" date="2022" name="Nat. Microbiol.">
        <title>A closed Candidatus Odinarchaeum chromosome exposes Asgard archaeal viruses.</title>
        <authorList>
            <person name="Tamarit D."/>
            <person name="Caceres E.F."/>
            <person name="Krupovic M."/>
            <person name="Nijland R."/>
            <person name="Eme L."/>
            <person name="Robinson N.P."/>
            <person name="Ettema T.J.G."/>
        </authorList>
    </citation>
    <scope>NUCLEOTIDE SEQUENCE</scope>
    <source>
        <strain evidence="1">LCB_4</strain>
    </source>
</reference>
<dbReference type="Proteomes" id="UP000186851">
    <property type="component" value="Chromosome"/>
</dbReference>
<dbReference type="Gene3D" id="2.40.50.140">
    <property type="entry name" value="Nucleic acid-binding proteins"/>
    <property type="match status" value="1"/>
</dbReference>
<accession>A0AAF0IB71</accession>
<dbReference type="Pfam" id="PF04919">
    <property type="entry name" value="DUF655"/>
    <property type="match status" value="1"/>
</dbReference>
<dbReference type="Gene3D" id="1.10.150.280">
    <property type="entry name" value="AF1531-like domain"/>
    <property type="match status" value="1"/>
</dbReference>